<feature type="signal peptide" evidence="1">
    <location>
        <begin position="1"/>
        <end position="19"/>
    </location>
</feature>
<protein>
    <recommendedName>
        <fullName evidence="4">DUF4890 domain-containing protein</fullName>
    </recommendedName>
</protein>
<reference evidence="2 3" key="1">
    <citation type="submission" date="2020-08" db="EMBL/GenBank/DDBJ databases">
        <title>Genome sequence of Pedobacter roseus KACC 11594T.</title>
        <authorList>
            <person name="Hyun D.-W."/>
            <person name="Bae J.-W."/>
        </authorList>
    </citation>
    <scope>NUCLEOTIDE SEQUENCE [LARGE SCALE GENOMIC DNA]</scope>
    <source>
        <strain evidence="2 3">KACC 11594</strain>
    </source>
</reference>
<dbReference type="AlphaFoldDB" id="A0A7G9QAK6"/>
<feature type="chain" id="PRO_5028806939" description="DUF4890 domain-containing protein" evidence="1">
    <location>
        <begin position="20"/>
        <end position="124"/>
    </location>
</feature>
<evidence type="ECO:0008006" key="4">
    <source>
        <dbReference type="Google" id="ProtNLM"/>
    </source>
</evidence>
<keyword evidence="3" id="KW-1185">Reference proteome</keyword>
<evidence type="ECO:0000313" key="2">
    <source>
        <dbReference type="EMBL" id="QNN40381.1"/>
    </source>
</evidence>
<gene>
    <name evidence="2" type="ORF">H9L23_14620</name>
</gene>
<keyword evidence="1" id="KW-0732">Signal</keyword>
<proteinExistence type="predicted"/>
<evidence type="ECO:0000313" key="3">
    <source>
        <dbReference type="Proteomes" id="UP000515806"/>
    </source>
</evidence>
<evidence type="ECO:0000256" key="1">
    <source>
        <dbReference type="SAM" id="SignalP"/>
    </source>
</evidence>
<name>A0A7G9QAK6_9SPHI</name>
<dbReference type="EMBL" id="CP060723">
    <property type="protein sequence ID" value="QNN40381.1"/>
    <property type="molecule type" value="Genomic_DNA"/>
</dbReference>
<sequence length="124" mass="13759">MKKIVLVLGLMLATTALFAQTAPGKYDKVVAAEVAKLDAIVKITEDQKPKLVALELDRQTRRGEMKDLGENATDEQKASMKQWYKDYEGKLAAILMPEQFKTYKEAKAKDKAEAEAKKAAAAKQ</sequence>
<accession>A0A7G9QAK6</accession>
<organism evidence="2 3">
    <name type="scientific">Pedobacter roseus</name>
    <dbReference type="NCBI Taxonomy" id="336820"/>
    <lineage>
        <taxon>Bacteria</taxon>
        <taxon>Pseudomonadati</taxon>
        <taxon>Bacteroidota</taxon>
        <taxon>Sphingobacteriia</taxon>
        <taxon>Sphingobacteriales</taxon>
        <taxon>Sphingobacteriaceae</taxon>
        <taxon>Pedobacter</taxon>
    </lineage>
</organism>
<dbReference type="KEGG" id="proe:H9L23_14620"/>
<dbReference type="RefSeq" id="WP_187591106.1">
    <property type="nucleotide sequence ID" value="NZ_CP060723.1"/>
</dbReference>
<dbReference type="Proteomes" id="UP000515806">
    <property type="component" value="Chromosome"/>
</dbReference>